<sequence>MRSSFENLISDINSSKNQGHEILHSDIPPSSNFLKPRQIRIRYKLFKMKFSGATVLALLATSVAALPVDAGTSDATLARKWTCDTNGGGSHANLKQMHAQFNRRFGKSKLHMAKHQCYFVECYEHYFGVCNSAARDDWEVSGERDTVVSINPGNKSRCAIRLEPVNNPNIKYLYTRVRDVVLGGPDDVVRKC</sequence>
<evidence type="ECO:0000313" key="1">
    <source>
        <dbReference type="EMBL" id="PGH35268.1"/>
    </source>
</evidence>
<organism evidence="1 2">
    <name type="scientific">[Emmonsia] crescens</name>
    <dbReference type="NCBI Taxonomy" id="73230"/>
    <lineage>
        <taxon>Eukaryota</taxon>
        <taxon>Fungi</taxon>
        <taxon>Dikarya</taxon>
        <taxon>Ascomycota</taxon>
        <taxon>Pezizomycotina</taxon>
        <taxon>Eurotiomycetes</taxon>
        <taxon>Eurotiomycetidae</taxon>
        <taxon>Onygenales</taxon>
        <taxon>Ajellomycetaceae</taxon>
        <taxon>Emergomyces</taxon>
    </lineage>
</organism>
<gene>
    <name evidence="1" type="ORF">GX50_01846</name>
</gene>
<name>A0A2B7ZPZ5_9EURO</name>
<dbReference type="EMBL" id="PDND01000024">
    <property type="protein sequence ID" value="PGH35268.1"/>
    <property type="molecule type" value="Genomic_DNA"/>
</dbReference>
<dbReference type="AlphaFoldDB" id="A0A2B7ZPZ5"/>
<reference evidence="1 2" key="1">
    <citation type="submission" date="2017-10" db="EMBL/GenBank/DDBJ databases">
        <title>Comparative genomics in systemic dimorphic fungi from Ajellomycetaceae.</title>
        <authorList>
            <person name="Munoz J.F."/>
            <person name="Mcewen J.G."/>
            <person name="Clay O.K."/>
            <person name="Cuomo C.A."/>
        </authorList>
    </citation>
    <scope>NUCLEOTIDE SEQUENCE [LARGE SCALE GENOMIC DNA]</scope>
    <source>
        <strain evidence="1 2">UAMH4076</strain>
    </source>
</reference>
<proteinExistence type="predicted"/>
<protein>
    <submittedName>
        <fullName evidence="1">Uncharacterized protein</fullName>
    </submittedName>
</protein>
<comment type="caution">
    <text evidence="1">The sequence shown here is derived from an EMBL/GenBank/DDBJ whole genome shotgun (WGS) entry which is preliminary data.</text>
</comment>
<accession>A0A2B7ZPZ5</accession>
<dbReference type="Proteomes" id="UP000226031">
    <property type="component" value="Unassembled WGS sequence"/>
</dbReference>
<keyword evidence="2" id="KW-1185">Reference proteome</keyword>
<evidence type="ECO:0000313" key="2">
    <source>
        <dbReference type="Proteomes" id="UP000226031"/>
    </source>
</evidence>
<dbReference type="VEuPathDB" id="FungiDB:EMCG_08504"/>